<feature type="non-terminal residue" evidence="3">
    <location>
        <position position="1"/>
    </location>
</feature>
<dbReference type="EMBL" id="JAHWGI010001093">
    <property type="protein sequence ID" value="KAK3922544.1"/>
    <property type="molecule type" value="Genomic_DNA"/>
</dbReference>
<reference evidence="3" key="1">
    <citation type="submission" date="2021-07" db="EMBL/GenBank/DDBJ databases">
        <authorList>
            <person name="Catto M.A."/>
            <person name="Jacobson A."/>
            <person name="Kennedy G."/>
            <person name="Labadie P."/>
            <person name="Hunt B.G."/>
            <person name="Srinivasan R."/>
        </authorList>
    </citation>
    <scope>NUCLEOTIDE SEQUENCE</scope>
    <source>
        <strain evidence="3">PL_HMW_Pooled</strain>
        <tissue evidence="3">Head</tissue>
    </source>
</reference>
<feature type="transmembrane region" description="Helical" evidence="2">
    <location>
        <begin position="287"/>
        <end position="307"/>
    </location>
</feature>
<keyword evidence="2" id="KW-0812">Transmembrane</keyword>
<keyword evidence="2" id="KW-0472">Membrane</keyword>
<feature type="transmembrane region" description="Helical" evidence="2">
    <location>
        <begin position="251"/>
        <end position="275"/>
    </location>
</feature>
<reference evidence="3" key="2">
    <citation type="journal article" date="2023" name="BMC Genomics">
        <title>Pest status, molecular evolution, and epigenetic factors derived from the genome assembly of Frankliniella fusca, a thysanopteran phytovirus vector.</title>
        <authorList>
            <person name="Catto M.A."/>
            <person name="Labadie P.E."/>
            <person name="Jacobson A.L."/>
            <person name="Kennedy G.G."/>
            <person name="Srinivasan R."/>
            <person name="Hunt B.G."/>
        </authorList>
    </citation>
    <scope>NUCLEOTIDE SEQUENCE</scope>
    <source>
        <strain evidence="3">PL_HMW_Pooled</strain>
    </source>
</reference>
<evidence type="ECO:0000313" key="4">
    <source>
        <dbReference type="Proteomes" id="UP001219518"/>
    </source>
</evidence>
<gene>
    <name evidence="3" type="ORF">KUF71_012001</name>
</gene>
<dbReference type="AlphaFoldDB" id="A0AAE1HJV7"/>
<evidence type="ECO:0000256" key="2">
    <source>
        <dbReference type="SAM" id="Phobius"/>
    </source>
</evidence>
<comment type="caution">
    <text evidence="3">The sequence shown here is derived from an EMBL/GenBank/DDBJ whole genome shotgun (WGS) entry which is preliminary data.</text>
</comment>
<accession>A0AAE1HJV7</accession>
<evidence type="ECO:0000313" key="3">
    <source>
        <dbReference type="EMBL" id="KAK3922544.1"/>
    </source>
</evidence>
<proteinExistence type="predicted"/>
<protein>
    <submittedName>
        <fullName evidence="3">Pre-mRNA-splicing factor SNT309</fullName>
    </submittedName>
</protein>
<sequence length="313" mass="34292">MDDVKRPSWRFFISSNRWNTSLDRVMWNRVFLGIPMERCPELRRTKPDTESGGGSGRAEERRVPSQEEGNQADIELNYVNHMFSIAVTVKNFGATLAQLGQAAASSVLYEALADLLPSQIFNLIQDSALGVMLAGVDLLEGVVDDVQTLRRGRRRGAAPGTRTLFPERSTATALFAERSSATALLPERSSDSSVRALSPQLSSATALLFLEQASKSRTAPTSLHVRALRQRYQHVLDAVKMNNRVYGGLQLIALPSMLAEAVVCLYAWLVIVVFSPSGPADWTDVPTLVGVSGITTVLKILFICYIGEHVSTK</sequence>
<name>A0AAE1HJV7_9NEOP</name>
<keyword evidence="2" id="KW-1133">Transmembrane helix</keyword>
<keyword evidence="4" id="KW-1185">Reference proteome</keyword>
<feature type="region of interest" description="Disordered" evidence="1">
    <location>
        <begin position="42"/>
        <end position="69"/>
    </location>
</feature>
<dbReference type="Proteomes" id="UP001219518">
    <property type="component" value="Unassembled WGS sequence"/>
</dbReference>
<organism evidence="3 4">
    <name type="scientific">Frankliniella fusca</name>
    <dbReference type="NCBI Taxonomy" id="407009"/>
    <lineage>
        <taxon>Eukaryota</taxon>
        <taxon>Metazoa</taxon>
        <taxon>Ecdysozoa</taxon>
        <taxon>Arthropoda</taxon>
        <taxon>Hexapoda</taxon>
        <taxon>Insecta</taxon>
        <taxon>Pterygota</taxon>
        <taxon>Neoptera</taxon>
        <taxon>Paraneoptera</taxon>
        <taxon>Thysanoptera</taxon>
        <taxon>Terebrantia</taxon>
        <taxon>Thripoidea</taxon>
        <taxon>Thripidae</taxon>
        <taxon>Frankliniella</taxon>
    </lineage>
</organism>
<evidence type="ECO:0000256" key="1">
    <source>
        <dbReference type="SAM" id="MobiDB-lite"/>
    </source>
</evidence>